<evidence type="ECO:0000313" key="3">
    <source>
        <dbReference type="Proteomes" id="UP000325081"/>
    </source>
</evidence>
<dbReference type="PANTHER" id="PTHR44259">
    <property type="entry name" value="OS07G0183000 PROTEIN-RELATED"/>
    <property type="match status" value="1"/>
</dbReference>
<dbReference type="Pfam" id="PF03478">
    <property type="entry name" value="Beta-prop_KIB1-4"/>
    <property type="match status" value="1"/>
</dbReference>
<dbReference type="Proteomes" id="UP000325081">
    <property type="component" value="Unassembled WGS sequence"/>
</dbReference>
<evidence type="ECO:0000259" key="1">
    <source>
        <dbReference type="Pfam" id="PF03478"/>
    </source>
</evidence>
<organism evidence="2 3">
    <name type="scientific">Striga asiatica</name>
    <name type="common">Asiatic witchweed</name>
    <name type="synonym">Buchnera asiatica</name>
    <dbReference type="NCBI Taxonomy" id="4170"/>
    <lineage>
        <taxon>Eukaryota</taxon>
        <taxon>Viridiplantae</taxon>
        <taxon>Streptophyta</taxon>
        <taxon>Embryophyta</taxon>
        <taxon>Tracheophyta</taxon>
        <taxon>Spermatophyta</taxon>
        <taxon>Magnoliopsida</taxon>
        <taxon>eudicotyledons</taxon>
        <taxon>Gunneridae</taxon>
        <taxon>Pentapetalae</taxon>
        <taxon>asterids</taxon>
        <taxon>lamiids</taxon>
        <taxon>Lamiales</taxon>
        <taxon>Orobanchaceae</taxon>
        <taxon>Buchnereae</taxon>
        <taxon>Striga</taxon>
    </lineage>
</organism>
<dbReference type="PANTHER" id="PTHR44259:SF37">
    <property type="entry name" value="DUF1618 DOMAIN-CONTAINING PROTEIN"/>
    <property type="match status" value="1"/>
</dbReference>
<comment type="caution">
    <text evidence="2">The sequence shown here is derived from an EMBL/GenBank/DDBJ whole genome shotgun (WGS) entry which is preliminary data.</text>
</comment>
<keyword evidence="3" id="KW-1185">Reference proteome</keyword>
<dbReference type="AlphaFoldDB" id="A0A5A7R6K3"/>
<accession>A0A5A7R6K3</accession>
<proteinExistence type="predicted"/>
<dbReference type="InterPro" id="IPR005174">
    <property type="entry name" value="KIB1-4_b-propeller"/>
</dbReference>
<dbReference type="OrthoDB" id="642536at2759"/>
<sequence>MAAVTHLSNLCFSNGSMETTARSNQPSMASSLLVAGTIRRKAFPGCRIIGKWKPLHCRPMSTGRTAAQTTPPSSSPTLTYPWLMLPPVLESDSTTAAYKFYSLGEKRVVTLTCEGAAREVTASGDVMVFTGSSHGWVGLWNPHTHDMFLYNPISRRHIKLPPFHQLPNYNHDSVWDSVGVEKIILSSTPDDEACRAVIIYKLDGMMAFCCPGRPNDTWAPMGDPLGPPDDGINPAGSYSDCVYSPGHGLFFALTKYYNLECWDLQDPCSPVSTRVADDLRLQPKPTTRLAVMGRDILFVTPHTTDVVDLEGLCWVDSMDYGLRFYKPFPYPLTIDFDVDRYDPEEGGGDLVRCSSLGNWALFVGARSHAVALPVAQLPGLRPNSIYFTDMECTEVFENDQLINGHDSGIFYYEKKTVSPCYYPVDVRRLKKIFPAPMWFFPSLASN</sequence>
<dbReference type="InterPro" id="IPR050942">
    <property type="entry name" value="F-box_BR-signaling"/>
</dbReference>
<reference evidence="3" key="1">
    <citation type="journal article" date="2019" name="Curr. Biol.">
        <title>Genome Sequence of Striga asiatica Provides Insight into the Evolution of Plant Parasitism.</title>
        <authorList>
            <person name="Yoshida S."/>
            <person name="Kim S."/>
            <person name="Wafula E.K."/>
            <person name="Tanskanen J."/>
            <person name="Kim Y.M."/>
            <person name="Honaas L."/>
            <person name="Yang Z."/>
            <person name="Spallek T."/>
            <person name="Conn C.E."/>
            <person name="Ichihashi Y."/>
            <person name="Cheong K."/>
            <person name="Cui S."/>
            <person name="Der J.P."/>
            <person name="Gundlach H."/>
            <person name="Jiao Y."/>
            <person name="Hori C."/>
            <person name="Ishida J.K."/>
            <person name="Kasahara H."/>
            <person name="Kiba T."/>
            <person name="Kim M.S."/>
            <person name="Koo N."/>
            <person name="Laohavisit A."/>
            <person name="Lee Y.H."/>
            <person name="Lumba S."/>
            <person name="McCourt P."/>
            <person name="Mortimer J.C."/>
            <person name="Mutuku J.M."/>
            <person name="Nomura T."/>
            <person name="Sasaki-Sekimoto Y."/>
            <person name="Seto Y."/>
            <person name="Wang Y."/>
            <person name="Wakatake T."/>
            <person name="Sakakibara H."/>
            <person name="Demura T."/>
            <person name="Yamaguchi S."/>
            <person name="Yoneyama K."/>
            <person name="Manabe R.I."/>
            <person name="Nelson D.C."/>
            <person name="Schulman A.H."/>
            <person name="Timko M.P."/>
            <person name="dePamphilis C.W."/>
            <person name="Choi D."/>
            <person name="Shirasu K."/>
        </authorList>
    </citation>
    <scope>NUCLEOTIDE SEQUENCE [LARGE SCALE GENOMIC DNA]</scope>
    <source>
        <strain evidence="3">cv. UVA1</strain>
    </source>
</reference>
<protein>
    <recommendedName>
        <fullName evidence="1">KIB1-4 beta-propeller domain-containing protein</fullName>
    </recommendedName>
</protein>
<name>A0A5A7R6K3_STRAF</name>
<dbReference type="EMBL" id="BKCP01010070">
    <property type="protein sequence ID" value="GER51901.1"/>
    <property type="molecule type" value="Genomic_DNA"/>
</dbReference>
<evidence type="ECO:0000313" key="2">
    <source>
        <dbReference type="EMBL" id="GER51901.1"/>
    </source>
</evidence>
<gene>
    <name evidence="2" type="ORF">STAS_29324</name>
</gene>
<feature type="domain" description="KIB1-4 beta-propeller" evidence="1">
    <location>
        <begin position="101"/>
        <end position="410"/>
    </location>
</feature>